<reference evidence="1" key="1">
    <citation type="journal article" date="2021" name="Int. J. Syst. Evol. Microbiol.">
        <title>Bradyrhizobium septentrionale sp. nov. (sv. septentrionale) and Bradyrhizobium quebecense sp. nov. (sv. septentrionale) associated with legumes native to Canada possess rearranged symbiosis genes and numerous insertion sequences.</title>
        <authorList>
            <person name="Bromfield E.S.P."/>
            <person name="Cloutier S."/>
        </authorList>
    </citation>
    <scope>NUCLEOTIDE SEQUENCE</scope>
    <source>
        <strain evidence="1">5S5</strain>
    </source>
</reference>
<proteinExistence type="predicted"/>
<evidence type="ECO:0000313" key="2">
    <source>
        <dbReference type="Proteomes" id="UP001432046"/>
    </source>
</evidence>
<geneLocation type="plasmid" evidence="1 2">
    <name>pBs5S5b</name>
</geneLocation>
<keyword evidence="2" id="KW-1185">Reference proteome</keyword>
<sequence>MMAYPDLCAKLRKALARYARVAFGKDLDAIIQARGHELALIGIDSKNKRYLDICGMNPSDFKIIESKGFFDNDAGFRVSAHKLLGLSKPTDVFLLNADYFKVDEMRAVPLIVHELAHFFDQIAEEPTIEANDDENAEAILKSLRPEVLVREHTKRWALHLAHAARVLQVKNLTPHSTIGKFLDAAIPSYDRDGPVRARKGW</sequence>
<protein>
    <recommendedName>
        <fullName evidence="3">IrrE N-terminal-like domain-containing protein</fullName>
    </recommendedName>
</protein>
<evidence type="ECO:0000313" key="1">
    <source>
        <dbReference type="EMBL" id="WXC84737.1"/>
    </source>
</evidence>
<keyword evidence="1" id="KW-0614">Plasmid</keyword>
<gene>
    <name evidence="1" type="ORF">WDK88_44745</name>
</gene>
<evidence type="ECO:0008006" key="3">
    <source>
        <dbReference type="Google" id="ProtNLM"/>
    </source>
</evidence>
<organism evidence="1 2">
    <name type="scientific">Bradyrhizobium septentrionale</name>
    <dbReference type="NCBI Taxonomy" id="1404411"/>
    <lineage>
        <taxon>Bacteria</taxon>
        <taxon>Pseudomonadati</taxon>
        <taxon>Pseudomonadota</taxon>
        <taxon>Alphaproteobacteria</taxon>
        <taxon>Hyphomicrobiales</taxon>
        <taxon>Nitrobacteraceae</taxon>
        <taxon>Bradyrhizobium</taxon>
    </lineage>
</organism>
<reference evidence="1" key="2">
    <citation type="submission" date="2024-03" db="EMBL/GenBank/DDBJ databases">
        <authorList>
            <person name="Bromfield E.S.P."/>
            <person name="Cloutier S."/>
        </authorList>
    </citation>
    <scope>NUCLEOTIDE SEQUENCE</scope>
    <source>
        <strain evidence="1">5S5</strain>
        <plasmid evidence="1">pBs5S5b</plasmid>
    </source>
</reference>
<name>A0ABZ2PC54_9BRAD</name>
<accession>A0ABZ2PC54</accession>
<dbReference type="EMBL" id="CP147712">
    <property type="protein sequence ID" value="WXC84737.1"/>
    <property type="molecule type" value="Genomic_DNA"/>
</dbReference>
<dbReference type="Proteomes" id="UP001432046">
    <property type="component" value="Plasmid pBs5S5b"/>
</dbReference>